<dbReference type="GO" id="GO:0004633">
    <property type="term" value="F:phosphopantothenoylcysteine decarboxylase activity"/>
    <property type="evidence" value="ECO:0007669"/>
    <property type="project" value="TreeGrafter"/>
</dbReference>
<dbReference type="GO" id="GO:0071513">
    <property type="term" value="C:phosphopantothenoylcysteine decarboxylase complex"/>
    <property type="evidence" value="ECO:0007669"/>
    <property type="project" value="TreeGrafter"/>
</dbReference>
<evidence type="ECO:0000313" key="2">
    <source>
        <dbReference type="EMBL" id="CEG12010.1"/>
    </source>
</evidence>
<dbReference type="PANTHER" id="PTHR14359">
    <property type="entry name" value="HOMO-OLIGOMERIC FLAVIN CONTAINING CYS DECARBOXYLASE FAMILY"/>
    <property type="match status" value="1"/>
</dbReference>
<sequence>MNNNMDAKKSVIVIGVCGSVAAVEDIKLIRELKRQNFDVYAVMSKNAKKIISKDALEWASEHNVTDKISGSVEHVYFCGVDGIADLLLICPCTANTISKIASGIDDTSVTTFATTALGSKKKIIVVPAMHISMYQNPFVAENVEKLKRNGIRFIENVKFKENKVKFPDIDEIVRVVKEEILKFKD</sequence>
<dbReference type="GO" id="GO:0010181">
    <property type="term" value="F:FMN binding"/>
    <property type="evidence" value="ECO:0007669"/>
    <property type="project" value="TreeGrafter"/>
</dbReference>
<protein>
    <submittedName>
        <fullName evidence="2">Phosphopantothenoylcysteine decarboxylase/phosphopantothenate/cysteine ligase</fullName>
        <ecNumber evidence="2">6.3.2.5</ecNumber>
    </submittedName>
</protein>
<dbReference type="SUPFAM" id="SSF52507">
    <property type="entry name" value="Homo-oligomeric flavin-containing Cys decarboxylases, HFCD"/>
    <property type="match status" value="1"/>
</dbReference>
<dbReference type="EC" id="6.3.2.5" evidence="2"/>
<accession>A0A098EAI6</accession>
<name>A0A098EAI6_9ZZZZ</name>
<dbReference type="PANTHER" id="PTHR14359:SF6">
    <property type="entry name" value="PHOSPHOPANTOTHENOYLCYSTEINE DECARBOXYLASE"/>
    <property type="match status" value="1"/>
</dbReference>
<organism evidence="2">
    <name type="scientific">groundwater metagenome</name>
    <dbReference type="NCBI Taxonomy" id="717931"/>
    <lineage>
        <taxon>unclassified sequences</taxon>
        <taxon>metagenomes</taxon>
        <taxon>ecological metagenomes</taxon>
    </lineage>
</organism>
<dbReference type="GO" id="GO:0015937">
    <property type="term" value="P:coenzyme A biosynthetic process"/>
    <property type="evidence" value="ECO:0007669"/>
    <property type="project" value="TreeGrafter"/>
</dbReference>
<dbReference type="Gene3D" id="3.40.50.1950">
    <property type="entry name" value="Flavin prenyltransferase-like"/>
    <property type="match status" value="1"/>
</dbReference>
<dbReference type="EMBL" id="CCXY01000097">
    <property type="protein sequence ID" value="CEG12010.1"/>
    <property type="molecule type" value="Genomic_DNA"/>
</dbReference>
<proteinExistence type="predicted"/>
<dbReference type="GO" id="GO:0004632">
    <property type="term" value="F:phosphopantothenate--cysteine ligase activity"/>
    <property type="evidence" value="ECO:0007669"/>
    <property type="project" value="UniProtKB-EC"/>
</dbReference>
<dbReference type="AlphaFoldDB" id="A0A098EAI6"/>
<dbReference type="InterPro" id="IPR036551">
    <property type="entry name" value="Flavin_trans-like"/>
</dbReference>
<dbReference type="InterPro" id="IPR003382">
    <property type="entry name" value="Flavoprotein"/>
</dbReference>
<evidence type="ECO:0000259" key="1">
    <source>
        <dbReference type="Pfam" id="PF02441"/>
    </source>
</evidence>
<reference evidence="2" key="1">
    <citation type="submission" date="2014-09" db="EMBL/GenBank/DDBJ databases">
        <authorList>
            <person name="Probst J Alexander"/>
        </authorList>
    </citation>
    <scope>NUCLEOTIDE SEQUENCE</scope>
</reference>
<keyword evidence="2" id="KW-0436">Ligase</keyword>
<gene>
    <name evidence="2" type="ORF">MSIBF_A1860001</name>
</gene>
<dbReference type="Pfam" id="PF02441">
    <property type="entry name" value="Flavoprotein"/>
    <property type="match status" value="1"/>
</dbReference>
<feature type="domain" description="Flavoprotein" evidence="1">
    <location>
        <begin position="12"/>
        <end position="177"/>
    </location>
</feature>